<feature type="compositionally biased region" description="Basic and acidic residues" evidence="1">
    <location>
        <begin position="1"/>
        <end position="22"/>
    </location>
</feature>
<feature type="compositionally biased region" description="Basic residues" evidence="1">
    <location>
        <begin position="165"/>
        <end position="178"/>
    </location>
</feature>
<organism evidence="2">
    <name type="scientific">uncultured Nocardioidaceae bacterium</name>
    <dbReference type="NCBI Taxonomy" id="253824"/>
    <lineage>
        <taxon>Bacteria</taxon>
        <taxon>Bacillati</taxon>
        <taxon>Actinomycetota</taxon>
        <taxon>Actinomycetes</taxon>
        <taxon>Propionibacteriales</taxon>
        <taxon>Nocardioidaceae</taxon>
        <taxon>environmental samples</taxon>
    </lineage>
</organism>
<feature type="region of interest" description="Disordered" evidence="1">
    <location>
        <begin position="141"/>
        <end position="183"/>
    </location>
</feature>
<evidence type="ECO:0000313" key="2">
    <source>
        <dbReference type="EMBL" id="CAA9357931.1"/>
    </source>
</evidence>
<protein>
    <submittedName>
        <fullName evidence="2">Putrescine transport system permease protein PotH</fullName>
    </submittedName>
</protein>
<dbReference type="AlphaFoldDB" id="A0A6J4MGP8"/>
<proteinExistence type="predicted"/>
<feature type="region of interest" description="Disordered" evidence="1">
    <location>
        <begin position="196"/>
        <end position="302"/>
    </location>
</feature>
<accession>A0A6J4MGP8</accession>
<feature type="compositionally biased region" description="Basic and acidic residues" evidence="1">
    <location>
        <begin position="253"/>
        <end position="302"/>
    </location>
</feature>
<evidence type="ECO:0000256" key="1">
    <source>
        <dbReference type="SAM" id="MobiDB-lite"/>
    </source>
</evidence>
<name>A0A6J4MGP8_9ACTN</name>
<reference evidence="2" key="1">
    <citation type="submission" date="2020-02" db="EMBL/GenBank/DDBJ databases">
        <authorList>
            <person name="Meier V. D."/>
        </authorList>
    </citation>
    <scope>NUCLEOTIDE SEQUENCE</scope>
    <source>
        <strain evidence="2">AVDCRST_MAG72</strain>
    </source>
</reference>
<feature type="compositionally biased region" description="Basic residues" evidence="1">
    <location>
        <begin position="238"/>
        <end position="249"/>
    </location>
</feature>
<gene>
    <name evidence="2" type="ORF">AVDCRST_MAG72-1975</name>
</gene>
<feature type="non-terminal residue" evidence="2">
    <location>
        <position position="1"/>
    </location>
</feature>
<dbReference type="EMBL" id="CADCUJ010000085">
    <property type="protein sequence ID" value="CAA9357931.1"/>
    <property type="molecule type" value="Genomic_DNA"/>
</dbReference>
<feature type="region of interest" description="Disordered" evidence="1">
    <location>
        <begin position="1"/>
        <end position="32"/>
    </location>
</feature>
<sequence length="302" mass="32487">DPPRIGAVDRGDPARDRHHDPPTRPSGLAAAGPRDALAGAVLPLPDGPALLHLALRPRGLLHLGLPDDLGVPELPRRGRGHLEPVRPLLRLRRHRHGSVPDPRLPTGLRHRLQGRPLEERDAGAGDRPLLHQLLAAHLVVGSDPVRPGTGDPVPADHRDPSGRRSTARHAGRGHRRSHLQLPAVHDAAAVRVAGQGRLPADRGGRGPLLQPGHRLPERDVPAVPARGRLGHAADVHPRQRRLHQRRAARHPQAVHDRQPDPGGVHHREGLPARGQPVDHLDGDRAGDGDLLRPPGRDGEAGL</sequence>
<feature type="non-terminal residue" evidence="2">
    <location>
        <position position="302"/>
    </location>
</feature>